<accession>A0A1Q3ADX5</accession>
<sequence length="247" mass="28180">MNRCYYDQLVEQIKSQRLDNSILFGPINSLIQKDFLESENIRFFVTLGFDTWQLSQLWDNGSLSSDNSVVINFDPNFNTNEIDTTTRFFYENAENLRKIVTHVMNTDDNGSNHQELKKLISSDLAGLGTIYSGNWGVQIRYLVDIAIIFKMASQYGKILIVSKNGNDNVLVSFLIAIQMIQNPQISTPEAFKFIKVQRPSVHELAPEFVDLCNSLSGNPSSTPIPDKQSRKFEQMDYLSSKRSRISD</sequence>
<dbReference type="AlphaFoldDB" id="A0A1Q3ADX5"/>
<organism evidence="1 2">
    <name type="scientific">Zygosaccharomyces rouxii</name>
    <dbReference type="NCBI Taxonomy" id="4956"/>
    <lineage>
        <taxon>Eukaryota</taxon>
        <taxon>Fungi</taxon>
        <taxon>Dikarya</taxon>
        <taxon>Ascomycota</taxon>
        <taxon>Saccharomycotina</taxon>
        <taxon>Saccharomycetes</taxon>
        <taxon>Saccharomycetales</taxon>
        <taxon>Saccharomycetaceae</taxon>
        <taxon>Zygosaccharomyces</taxon>
    </lineage>
</organism>
<proteinExistence type="predicted"/>
<dbReference type="EMBL" id="BDGX01000037">
    <property type="protein sequence ID" value="GAV53693.1"/>
    <property type="molecule type" value="Genomic_DNA"/>
</dbReference>
<gene>
    <name evidence="1" type="ORF">ZYGR_0AK01950</name>
</gene>
<evidence type="ECO:0000313" key="1">
    <source>
        <dbReference type="EMBL" id="GAV53693.1"/>
    </source>
</evidence>
<name>A0A1Q3ADX5_ZYGRO</name>
<comment type="caution">
    <text evidence="1">The sequence shown here is derived from an EMBL/GenBank/DDBJ whole genome shotgun (WGS) entry which is preliminary data.</text>
</comment>
<dbReference type="Proteomes" id="UP000187013">
    <property type="component" value="Unassembled WGS sequence"/>
</dbReference>
<dbReference type="OrthoDB" id="4069549at2759"/>
<evidence type="ECO:0000313" key="2">
    <source>
        <dbReference type="Proteomes" id="UP000187013"/>
    </source>
</evidence>
<reference evidence="1 2" key="1">
    <citation type="submission" date="2016-08" db="EMBL/GenBank/DDBJ databases">
        <title>Draft genome sequence of allopolyploid Zygosaccharomyces rouxii.</title>
        <authorList>
            <person name="Watanabe J."/>
            <person name="Uehara K."/>
            <person name="Mogi Y."/>
            <person name="Tsukioka Y."/>
        </authorList>
    </citation>
    <scope>NUCLEOTIDE SEQUENCE [LARGE SCALE GENOMIC DNA]</scope>
    <source>
        <strain evidence="1 2">NBRC 110957</strain>
    </source>
</reference>
<protein>
    <submittedName>
        <fullName evidence="1">Uncharacterized protein</fullName>
    </submittedName>
</protein>